<keyword evidence="8 15" id="KW-0378">Hydrolase</keyword>
<dbReference type="GO" id="GO:0045490">
    <property type="term" value="P:pectin catabolic process"/>
    <property type="evidence" value="ECO:0007669"/>
    <property type="project" value="UniProtKB-UniRule"/>
</dbReference>
<protein>
    <recommendedName>
        <fullName evidence="5 15">Pectinesterase</fullName>
        <ecNumber evidence="5 15">3.1.1.11</ecNumber>
    </recommendedName>
</protein>
<evidence type="ECO:0000256" key="10">
    <source>
        <dbReference type="ARBA" id="ARBA00023157"/>
    </source>
</evidence>
<proteinExistence type="inferred from homology"/>
<feature type="active site" evidence="14">
    <location>
        <position position="404"/>
    </location>
</feature>
<keyword evidence="6" id="KW-0134">Cell wall</keyword>
<organism evidence="18 19">
    <name type="scientific">Castilleja foliolosa</name>
    <dbReference type="NCBI Taxonomy" id="1961234"/>
    <lineage>
        <taxon>Eukaryota</taxon>
        <taxon>Viridiplantae</taxon>
        <taxon>Streptophyta</taxon>
        <taxon>Embryophyta</taxon>
        <taxon>Tracheophyta</taxon>
        <taxon>Spermatophyta</taxon>
        <taxon>Magnoliopsida</taxon>
        <taxon>eudicotyledons</taxon>
        <taxon>Gunneridae</taxon>
        <taxon>Pentapetalae</taxon>
        <taxon>asterids</taxon>
        <taxon>lamiids</taxon>
        <taxon>Lamiales</taxon>
        <taxon>Orobanchaceae</taxon>
        <taxon>Pedicularideae</taxon>
        <taxon>Castillejinae</taxon>
        <taxon>Castilleja</taxon>
    </lineage>
</organism>
<keyword evidence="16" id="KW-0472">Membrane</keyword>
<evidence type="ECO:0000313" key="19">
    <source>
        <dbReference type="Proteomes" id="UP001632038"/>
    </source>
</evidence>
<evidence type="ECO:0000256" key="16">
    <source>
        <dbReference type="SAM" id="Phobius"/>
    </source>
</evidence>
<comment type="catalytic activity">
    <reaction evidence="13 15">
        <text>[(1-&gt;4)-alpha-D-galacturonosyl methyl ester](n) + n H2O = [(1-&gt;4)-alpha-D-galacturonosyl](n) + n methanol + n H(+)</text>
        <dbReference type="Rhea" id="RHEA:22380"/>
        <dbReference type="Rhea" id="RHEA-COMP:14570"/>
        <dbReference type="Rhea" id="RHEA-COMP:14573"/>
        <dbReference type="ChEBI" id="CHEBI:15377"/>
        <dbReference type="ChEBI" id="CHEBI:15378"/>
        <dbReference type="ChEBI" id="CHEBI:17790"/>
        <dbReference type="ChEBI" id="CHEBI:140522"/>
        <dbReference type="ChEBI" id="CHEBI:140523"/>
        <dbReference type="EC" id="3.1.1.11"/>
    </reaction>
</comment>
<dbReference type="NCBIfam" id="TIGR01614">
    <property type="entry name" value="PME_inhib"/>
    <property type="match status" value="1"/>
</dbReference>
<evidence type="ECO:0000256" key="5">
    <source>
        <dbReference type="ARBA" id="ARBA00013229"/>
    </source>
</evidence>
<accession>A0ABD3CQ77</accession>
<evidence type="ECO:0000256" key="3">
    <source>
        <dbReference type="ARBA" id="ARBA00006027"/>
    </source>
</evidence>
<dbReference type="PANTHER" id="PTHR31707">
    <property type="entry name" value="PECTINESTERASE"/>
    <property type="match status" value="1"/>
</dbReference>
<dbReference type="Pfam" id="PF01095">
    <property type="entry name" value="Pectinesterase"/>
    <property type="match status" value="1"/>
</dbReference>
<comment type="similarity">
    <text evidence="4">In the C-terminal section; belongs to the pectinesterase family.</text>
</comment>
<evidence type="ECO:0000256" key="6">
    <source>
        <dbReference type="ARBA" id="ARBA00022512"/>
    </source>
</evidence>
<keyword evidence="7" id="KW-0964">Secreted</keyword>
<dbReference type="SUPFAM" id="SSF101148">
    <property type="entry name" value="Plant invertase/pectin methylesterase inhibitor"/>
    <property type="match status" value="1"/>
</dbReference>
<evidence type="ECO:0000256" key="4">
    <source>
        <dbReference type="ARBA" id="ARBA00007786"/>
    </source>
</evidence>
<name>A0ABD3CQ77_9LAMI</name>
<keyword evidence="12" id="KW-0961">Cell wall biogenesis/degradation</keyword>
<keyword evidence="10" id="KW-1015">Disulfide bond</keyword>
<dbReference type="Pfam" id="PF04043">
    <property type="entry name" value="PMEI"/>
    <property type="match status" value="1"/>
</dbReference>
<feature type="domain" description="Pectinesterase inhibitor" evidence="17">
    <location>
        <begin position="61"/>
        <end position="207"/>
    </location>
</feature>
<dbReference type="EMBL" id="JAVIJP010000032">
    <property type="protein sequence ID" value="KAL3632113.1"/>
    <property type="molecule type" value="Genomic_DNA"/>
</dbReference>
<comment type="similarity">
    <text evidence="3">In the N-terminal section; belongs to the PMEI family.</text>
</comment>
<evidence type="ECO:0000256" key="8">
    <source>
        <dbReference type="ARBA" id="ARBA00022801"/>
    </source>
</evidence>
<dbReference type="GO" id="GO:0030599">
    <property type="term" value="F:pectinesterase activity"/>
    <property type="evidence" value="ECO:0007669"/>
    <property type="project" value="UniProtKB-UniRule"/>
</dbReference>
<keyword evidence="16" id="KW-1133">Transmembrane helix</keyword>
<dbReference type="FunFam" id="1.20.140.40:FF:000010">
    <property type="entry name" value="Pectinesterase"/>
    <property type="match status" value="1"/>
</dbReference>
<sequence length="563" mass="61136">MGSFSSFIKSHTQTDGRKSRKRLCTLCVSLILLIALIVGVVLVRALVHRSVSDDAPAKSTSPAEVVKSICSLTLYPKSCFSSLISSNSIDPAAIFQFSLTVASKSLEAISNFPEAYAKRLNGADGQLVKDALGVCSAVLKDAFESLNDVVSAKSLQDVGDLKTWLSAVLTNQDTCLDALEEAEVAFAGEIELLMRNATEFASNSLAIVTKLLAVVDGGFGDPNHRRRLLEEPGGFPEWMTAADRRMLLGNNAAVKADVVVAKEGPVKTINEALAKVKKESDKRYVIQVNAGEYKENLVVNKSFWNVMIVGAGISKTIITGSMNFVDGTPTFHTPTVAVAGRGFIARDLTIRNTAGPEKHQAVAFRSGSDFSVIYRCSFEGFQDTLYAHSNRQFYKECDITGTIDFIFGNAAVVFQNCNIYPRQPMLNQFNTITAQGKKDPNQITGIAIHKCVIKSFDNVTADTYLGRPWKAFSTTVIMKTNISNIVDPKGWIPFGGLNTVPPKTITYGEYLNSGLGANTTNRVKWEGYKVSLTAAEASKYTVKSFIGGMNWLDATGVTYDPNL</sequence>
<keyword evidence="19" id="KW-1185">Reference proteome</keyword>
<evidence type="ECO:0000256" key="12">
    <source>
        <dbReference type="ARBA" id="ARBA00023316"/>
    </source>
</evidence>
<dbReference type="InterPro" id="IPR012334">
    <property type="entry name" value="Pectin_lyas_fold"/>
</dbReference>
<evidence type="ECO:0000256" key="11">
    <source>
        <dbReference type="ARBA" id="ARBA00023180"/>
    </source>
</evidence>
<evidence type="ECO:0000259" key="17">
    <source>
        <dbReference type="SMART" id="SM00856"/>
    </source>
</evidence>
<evidence type="ECO:0000256" key="14">
    <source>
        <dbReference type="PROSITE-ProRule" id="PRU10040"/>
    </source>
</evidence>
<evidence type="ECO:0000256" key="13">
    <source>
        <dbReference type="ARBA" id="ARBA00047928"/>
    </source>
</evidence>
<reference evidence="19" key="1">
    <citation type="journal article" date="2024" name="IScience">
        <title>Strigolactones Initiate the Formation of Haustorium-like Structures in Castilleja.</title>
        <authorList>
            <person name="Buerger M."/>
            <person name="Peterson D."/>
            <person name="Chory J."/>
        </authorList>
    </citation>
    <scope>NUCLEOTIDE SEQUENCE [LARGE SCALE GENOMIC DNA]</scope>
</reference>
<comment type="subcellular location">
    <subcellularLocation>
        <location evidence="1">Secreted</location>
        <location evidence="1">Cell wall</location>
    </subcellularLocation>
</comment>
<dbReference type="GO" id="GO:0042545">
    <property type="term" value="P:cell wall modification"/>
    <property type="evidence" value="ECO:0007669"/>
    <property type="project" value="UniProtKB-UniRule"/>
</dbReference>
<dbReference type="SUPFAM" id="SSF51126">
    <property type="entry name" value="Pectin lyase-like"/>
    <property type="match status" value="1"/>
</dbReference>
<dbReference type="Proteomes" id="UP001632038">
    <property type="component" value="Unassembled WGS sequence"/>
</dbReference>
<evidence type="ECO:0000256" key="15">
    <source>
        <dbReference type="RuleBase" id="RU000589"/>
    </source>
</evidence>
<dbReference type="InterPro" id="IPR035513">
    <property type="entry name" value="Invertase/methylesterase_inhib"/>
</dbReference>
<dbReference type="InterPro" id="IPR011050">
    <property type="entry name" value="Pectin_lyase_fold/virulence"/>
</dbReference>
<comment type="pathway">
    <text evidence="2 15">Glycan metabolism; pectin degradation; 2-dehydro-3-deoxy-D-gluconate from pectin: step 1/5.</text>
</comment>
<evidence type="ECO:0000256" key="7">
    <source>
        <dbReference type="ARBA" id="ARBA00022525"/>
    </source>
</evidence>
<evidence type="ECO:0000313" key="18">
    <source>
        <dbReference type="EMBL" id="KAL3632113.1"/>
    </source>
</evidence>
<dbReference type="InterPro" id="IPR000070">
    <property type="entry name" value="Pectinesterase_cat"/>
</dbReference>
<gene>
    <name evidence="18" type="ORF">CASFOL_025097</name>
</gene>
<dbReference type="AlphaFoldDB" id="A0ABD3CQ77"/>
<keyword evidence="16" id="KW-0812">Transmembrane</keyword>
<dbReference type="SMART" id="SM00856">
    <property type="entry name" value="PMEI"/>
    <property type="match status" value="1"/>
</dbReference>
<dbReference type="CDD" id="cd15798">
    <property type="entry name" value="PMEI-like_3"/>
    <property type="match status" value="1"/>
</dbReference>
<keyword evidence="11" id="KW-0325">Glycoprotein</keyword>
<comment type="caution">
    <text evidence="18">The sequence shown here is derived from an EMBL/GenBank/DDBJ whole genome shotgun (WGS) entry which is preliminary data.</text>
</comment>
<evidence type="ECO:0000256" key="9">
    <source>
        <dbReference type="ARBA" id="ARBA00023085"/>
    </source>
</evidence>
<keyword evidence="9 15" id="KW-0063">Aspartyl esterase</keyword>
<dbReference type="EC" id="3.1.1.11" evidence="5 15"/>
<dbReference type="Gene3D" id="2.160.20.10">
    <property type="entry name" value="Single-stranded right-handed beta-helix, Pectin lyase-like"/>
    <property type="match status" value="1"/>
</dbReference>
<evidence type="ECO:0000256" key="1">
    <source>
        <dbReference type="ARBA" id="ARBA00004191"/>
    </source>
</evidence>
<evidence type="ECO:0000256" key="2">
    <source>
        <dbReference type="ARBA" id="ARBA00005184"/>
    </source>
</evidence>
<feature type="transmembrane region" description="Helical" evidence="16">
    <location>
        <begin position="23"/>
        <end position="47"/>
    </location>
</feature>
<dbReference type="InterPro" id="IPR033131">
    <property type="entry name" value="Pectinesterase_Asp_AS"/>
</dbReference>
<dbReference type="InterPro" id="IPR006501">
    <property type="entry name" value="Pectinesterase_inhib_dom"/>
</dbReference>
<dbReference type="Gene3D" id="1.20.140.40">
    <property type="entry name" value="Invertase/pectin methylesterase inhibitor family protein"/>
    <property type="match status" value="1"/>
</dbReference>
<dbReference type="PROSITE" id="PS00503">
    <property type="entry name" value="PECTINESTERASE_2"/>
    <property type="match status" value="1"/>
</dbReference>
<dbReference type="FunFam" id="2.160.20.10:FF:000001">
    <property type="entry name" value="Pectinesterase"/>
    <property type="match status" value="1"/>
</dbReference>